<evidence type="ECO:0000313" key="8">
    <source>
        <dbReference type="Proteomes" id="UP000002281"/>
    </source>
</evidence>
<evidence type="ECO:0000256" key="5">
    <source>
        <dbReference type="PROSITE-ProRule" id="PRU00175"/>
    </source>
</evidence>
<dbReference type="Gene3D" id="3.30.40.10">
    <property type="entry name" value="Zinc/RING finger domain, C3HC4 (zinc finger)"/>
    <property type="match status" value="1"/>
</dbReference>
<reference evidence="7" key="3">
    <citation type="submission" date="2025-09" db="UniProtKB">
        <authorList>
            <consortium name="Ensembl"/>
        </authorList>
    </citation>
    <scope>IDENTIFICATION</scope>
    <source>
        <strain evidence="7">Thoroughbred</strain>
    </source>
</reference>
<keyword evidence="3 5" id="KW-0863">Zinc-finger</keyword>
<dbReference type="PANTHER" id="PTHR24103">
    <property type="entry name" value="E3 UBIQUITIN-PROTEIN LIGASE TRIM"/>
    <property type="match status" value="1"/>
</dbReference>
<feature type="domain" description="RING-type" evidence="6">
    <location>
        <begin position="28"/>
        <end position="69"/>
    </location>
</feature>
<comment type="similarity">
    <text evidence="1">Belongs to the TRIM/RBCC family.</text>
</comment>
<dbReference type="InterPro" id="IPR001841">
    <property type="entry name" value="Znf_RING"/>
</dbReference>
<keyword evidence="8" id="KW-1185">Reference proteome</keyword>
<evidence type="ECO:0000256" key="2">
    <source>
        <dbReference type="ARBA" id="ARBA00022723"/>
    </source>
</evidence>
<dbReference type="InterPro" id="IPR050143">
    <property type="entry name" value="TRIM/RBCC"/>
</dbReference>
<reference evidence="7 8" key="1">
    <citation type="journal article" date="2009" name="Science">
        <title>Genome sequence, comparative analysis, and population genetics of the domestic horse.</title>
        <authorList>
            <consortium name="Broad Institute Genome Sequencing Platform"/>
            <consortium name="Broad Institute Whole Genome Assembly Team"/>
            <person name="Wade C.M."/>
            <person name="Giulotto E."/>
            <person name="Sigurdsson S."/>
            <person name="Zoli M."/>
            <person name="Gnerre S."/>
            <person name="Imsland F."/>
            <person name="Lear T.L."/>
            <person name="Adelson D.L."/>
            <person name="Bailey E."/>
            <person name="Bellone R.R."/>
            <person name="Bloecker H."/>
            <person name="Distl O."/>
            <person name="Edgar R.C."/>
            <person name="Garber M."/>
            <person name="Leeb T."/>
            <person name="Mauceli E."/>
            <person name="MacLeod J.N."/>
            <person name="Penedo M.C.T."/>
            <person name="Raison J.M."/>
            <person name="Sharpe T."/>
            <person name="Vogel J."/>
            <person name="Andersson L."/>
            <person name="Antczak D.F."/>
            <person name="Biagi T."/>
            <person name="Binns M.M."/>
            <person name="Chowdhary B.P."/>
            <person name="Coleman S.J."/>
            <person name="Della Valle G."/>
            <person name="Fryc S."/>
            <person name="Guerin G."/>
            <person name="Hasegawa T."/>
            <person name="Hill E.W."/>
            <person name="Jurka J."/>
            <person name="Kiialainen A."/>
            <person name="Lindgren G."/>
            <person name="Liu J."/>
            <person name="Magnani E."/>
            <person name="Mickelson J.R."/>
            <person name="Murray J."/>
            <person name="Nergadze S.G."/>
            <person name="Onofrio R."/>
            <person name="Pedroni S."/>
            <person name="Piras M.F."/>
            <person name="Raudsepp T."/>
            <person name="Rocchi M."/>
            <person name="Roeed K.H."/>
            <person name="Ryder O.A."/>
            <person name="Searle S."/>
            <person name="Skow L."/>
            <person name="Swinburne J.E."/>
            <person name="Syvaenen A.C."/>
            <person name="Tozaki T."/>
            <person name="Valberg S.J."/>
            <person name="Vaudin M."/>
            <person name="White J.R."/>
            <person name="Zody M.C."/>
            <person name="Lander E.S."/>
            <person name="Lindblad-Toh K."/>
        </authorList>
    </citation>
    <scope>NUCLEOTIDE SEQUENCE [LARGE SCALE GENOMIC DNA]</scope>
    <source>
        <strain evidence="7 8">Thoroughbred</strain>
    </source>
</reference>
<evidence type="ECO:0000259" key="6">
    <source>
        <dbReference type="PROSITE" id="PS50089"/>
    </source>
</evidence>
<dbReference type="Ensembl" id="ENSECAT00000071688.2">
    <property type="protein sequence ID" value="ENSECAP00000049358.1"/>
    <property type="gene ID" value="ENSECAG00000019401.4"/>
</dbReference>
<protein>
    <recommendedName>
        <fullName evidence="6">RING-type domain-containing protein</fullName>
    </recommendedName>
</protein>
<dbReference type="AlphaFoldDB" id="A0A5F5PLJ9"/>
<keyword evidence="4" id="KW-0862">Zinc</keyword>
<dbReference type="SUPFAM" id="SSF57850">
    <property type="entry name" value="RING/U-box"/>
    <property type="match status" value="1"/>
</dbReference>
<name>A0A5F5PLJ9_HORSE</name>
<dbReference type="PROSITE" id="PS50089">
    <property type="entry name" value="ZF_RING_2"/>
    <property type="match status" value="1"/>
</dbReference>
<dbReference type="InterPro" id="IPR017907">
    <property type="entry name" value="Znf_RING_CS"/>
</dbReference>
<sequence length="222" mass="26538">TYLTRMEKSIHSTQRNMDSNVFQNQFTCSMCMNYFIDPVTIGCGHSFCMPCLCICWEGAQHPPRCPVCREISHQTNFKTNIILRTQVFLARRARPYQFLSSAEQMCEIHLKTKNFFCEVIKDFLCLLCCKSKEHVAHRHCSIDWIAEEYRQELLKQMRFVWEKTQENQRNRNREIRKIRTWEHFENILKRSESVQLHMPQPVDSQLSSWPITGLIDRLNRSQ</sequence>
<evidence type="ECO:0000256" key="3">
    <source>
        <dbReference type="ARBA" id="ARBA00022771"/>
    </source>
</evidence>
<evidence type="ECO:0000256" key="1">
    <source>
        <dbReference type="ARBA" id="ARBA00008518"/>
    </source>
</evidence>
<dbReference type="InterPro" id="IPR018957">
    <property type="entry name" value="Znf_C3HC4_RING-type"/>
</dbReference>
<evidence type="ECO:0000256" key="4">
    <source>
        <dbReference type="ARBA" id="ARBA00022833"/>
    </source>
</evidence>
<dbReference type="SMART" id="SM00184">
    <property type="entry name" value="RING"/>
    <property type="match status" value="1"/>
</dbReference>
<dbReference type="InterPro" id="IPR013083">
    <property type="entry name" value="Znf_RING/FYVE/PHD"/>
</dbReference>
<evidence type="ECO:0000313" key="7">
    <source>
        <dbReference type="Ensembl" id="ENSECAP00000049358.1"/>
    </source>
</evidence>
<accession>A0A5F5PLJ9</accession>
<dbReference type="GeneTree" id="ENSGT00940000160005"/>
<organism evidence="7 8">
    <name type="scientific">Equus caballus</name>
    <name type="common">Horse</name>
    <dbReference type="NCBI Taxonomy" id="9796"/>
    <lineage>
        <taxon>Eukaryota</taxon>
        <taxon>Metazoa</taxon>
        <taxon>Chordata</taxon>
        <taxon>Craniata</taxon>
        <taxon>Vertebrata</taxon>
        <taxon>Euteleostomi</taxon>
        <taxon>Mammalia</taxon>
        <taxon>Eutheria</taxon>
        <taxon>Laurasiatheria</taxon>
        <taxon>Perissodactyla</taxon>
        <taxon>Equidae</taxon>
        <taxon>Equus</taxon>
    </lineage>
</organism>
<reference evidence="7" key="2">
    <citation type="submission" date="2025-08" db="UniProtKB">
        <authorList>
            <consortium name="Ensembl"/>
        </authorList>
    </citation>
    <scope>IDENTIFICATION</scope>
    <source>
        <strain evidence="7">Thoroughbred</strain>
    </source>
</reference>
<dbReference type="Gene3D" id="3.30.160.60">
    <property type="entry name" value="Classic Zinc Finger"/>
    <property type="match status" value="1"/>
</dbReference>
<dbReference type="GO" id="GO:0008270">
    <property type="term" value="F:zinc ion binding"/>
    <property type="evidence" value="ECO:0007669"/>
    <property type="project" value="UniProtKB-KW"/>
</dbReference>
<dbReference type="SUPFAM" id="SSF57845">
    <property type="entry name" value="B-box zinc-binding domain"/>
    <property type="match status" value="1"/>
</dbReference>
<dbReference type="Pfam" id="PF00097">
    <property type="entry name" value="zf-C3HC4"/>
    <property type="match status" value="1"/>
</dbReference>
<keyword evidence="2" id="KW-0479">Metal-binding</keyword>
<proteinExistence type="inferred from homology"/>
<dbReference type="Bgee" id="ENSECAG00000019401">
    <property type="expression patterns" value="Expressed in testis"/>
</dbReference>
<dbReference type="Proteomes" id="UP000002281">
    <property type="component" value="Chromosome 7"/>
</dbReference>
<dbReference type="PROSITE" id="PS00518">
    <property type="entry name" value="ZF_RING_1"/>
    <property type="match status" value="1"/>
</dbReference>